<evidence type="ECO:0000256" key="1">
    <source>
        <dbReference type="ARBA" id="ARBA00004123"/>
    </source>
</evidence>
<reference evidence="9" key="2">
    <citation type="journal article" date="2007" name="PLoS Biol.">
        <title>Survey sequencing and comparative analysis of the elephant shark (Callorhinchus milii) genome.</title>
        <authorList>
            <person name="Venkatesh B."/>
            <person name="Kirkness E.F."/>
            <person name="Loh Y.H."/>
            <person name="Halpern A.L."/>
            <person name="Lee A.P."/>
            <person name="Johnson J."/>
            <person name="Dandona N."/>
            <person name="Viswanathan L.D."/>
            <person name="Tay A."/>
            <person name="Venter J.C."/>
            <person name="Strausberg R.L."/>
            <person name="Brenner S."/>
        </authorList>
    </citation>
    <scope>NUCLEOTIDE SEQUENCE [LARGE SCALE GENOMIC DNA]</scope>
</reference>
<comment type="subcellular location">
    <subcellularLocation>
        <location evidence="1">Nucleus</location>
    </subcellularLocation>
</comment>
<evidence type="ECO:0000256" key="6">
    <source>
        <dbReference type="ARBA" id="ARBA00023242"/>
    </source>
</evidence>
<keyword evidence="6" id="KW-0539">Nucleus</keyword>
<accession>A0A4W3GLQ2</accession>
<evidence type="ECO:0000313" key="9">
    <source>
        <dbReference type="Proteomes" id="UP000314986"/>
    </source>
</evidence>
<evidence type="ECO:0000256" key="2">
    <source>
        <dbReference type="ARBA" id="ARBA00006967"/>
    </source>
</evidence>
<reference evidence="9" key="3">
    <citation type="journal article" date="2014" name="Nature">
        <title>Elephant shark genome provides unique insights into gnathostome evolution.</title>
        <authorList>
            <consortium name="International Elephant Shark Genome Sequencing Consortium"/>
            <person name="Venkatesh B."/>
            <person name="Lee A.P."/>
            <person name="Ravi V."/>
            <person name="Maurya A.K."/>
            <person name="Lian M.M."/>
            <person name="Swann J.B."/>
            <person name="Ohta Y."/>
            <person name="Flajnik M.F."/>
            <person name="Sutoh Y."/>
            <person name="Kasahara M."/>
            <person name="Hoon S."/>
            <person name="Gangu V."/>
            <person name="Roy S.W."/>
            <person name="Irimia M."/>
            <person name="Korzh V."/>
            <person name="Kondrychyn I."/>
            <person name="Lim Z.W."/>
            <person name="Tay B.H."/>
            <person name="Tohari S."/>
            <person name="Kong K.W."/>
            <person name="Ho S."/>
            <person name="Lorente-Galdos B."/>
            <person name="Quilez J."/>
            <person name="Marques-Bonet T."/>
            <person name="Raney B.J."/>
            <person name="Ingham P.W."/>
            <person name="Tay A."/>
            <person name="Hillier L.W."/>
            <person name="Minx P."/>
            <person name="Boehm T."/>
            <person name="Wilson R.K."/>
            <person name="Brenner S."/>
            <person name="Warren W.C."/>
        </authorList>
    </citation>
    <scope>NUCLEOTIDE SEQUENCE [LARGE SCALE GENOMIC DNA]</scope>
</reference>
<reference evidence="9" key="1">
    <citation type="journal article" date="2006" name="Science">
        <title>Ancient noncoding elements conserved in the human genome.</title>
        <authorList>
            <person name="Venkatesh B."/>
            <person name="Kirkness E.F."/>
            <person name="Loh Y.H."/>
            <person name="Halpern A.L."/>
            <person name="Lee A.P."/>
            <person name="Johnson J."/>
            <person name="Dandona N."/>
            <person name="Viswanathan L.D."/>
            <person name="Tay A."/>
            <person name="Venter J.C."/>
            <person name="Strausberg R.L."/>
            <person name="Brenner S."/>
        </authorList>
    </citation>
    <scope>NUCLEOTIDE SEQUENCE [LARGE SCALE GENOMIC DNA]</scope>
</reference>
<evidence type="ECO:0000256" key="3">
    <source>
        <dbReference type="ARBA" id="ARBA00023015"/>
    </source>
</evidence>
<dbReference type="GeneTree" id="ENSGT00530000063624"/>
<evidence type="ECO:0000256" key="4">
    <source>
        <dbReference type="ARBA" id="ARBA00023159"/>
    </source>
</evidence>
<sequence length="163" mass="18172">MSSYPHQHQHAYGPLVPEPSPAGSLLHYQGPGINQPPMRHCMVQGRQQPGHLTASMHLQKLTNQYYGYPPHYTASPLYRDCGVSKHVPSPAHLRSSPPGHPGATLACSSVIDTDYLDEEVLMSLVVEMGLDRVQELPELWLGQNEFDFVTEFVCKQHNSRVSC</sequence>
<dbReference type="PANTHER" id="PTHR17045">
    <property type="entry name" value="MELANOCYTE SPECIFIC GENE RELATED CITED"/>
    <property type="match status" value="1"/>
</dbReference>
<dbReference type="Gene3D" id="6.10.140.2200">
    <property type="match status" value="1"/>
</dbReference>
<dbReference type="PANTHER" id="PTHR17045:SF8">
    <property type="entry name" value="CBP_P300-INTERACTING TRANSACTIVATOR 2-LIKE"/>
    <property type="match status" value="1"/>
</dbReference>
<dbReference type="OMA" id="TEFVCKQ"/>
<dbReference type="InParanoid" id="A0A4W3GLQ2"/>
<dbReference type="FunFam" id="6.10.140.2200:FF:000001">
    <property type="entry name" value="Cbp/p300-interacting transactivator 2 isoform 1"/>
    <property type="match status" value="1"/>
</dbReference>
<keyword evidence="3" id="KW-0805">Transcription regulation</keyword>
<dbReference type="AlphaFoldDB" id="A0A4W3GLQ2"/>
<keyword evidence="4" id="KW-0010">Activator</keyword>
<comment type="similarity">
    <text evidence="2">Belongs to the CITED family.</text>
</comment>
<feature type="region of interest" description="Disordered" evidence="7">
    <location>
        <begin position="1"/>
        <end position="30"/>
    </location>
</feature>
<reference evidence="8" key="4">
    <citation type="submission" date="2025-08" db="UniProtKB">
        <authorList>
            <consortium name="Ensembl"/>
        </authorList>
    </citation>
    <scope>IDENTIFICATION</scope>
</reference>
<name>A0A4W3GLQ2_CALMI</name>
<proteinExistence type="inferred from homology"/>
<evidence type="ECO:0000313" key="8">
    <source>
        <dbReference type="Ensembl" id="ENSCMIP00000004017.1"/>
    </source>
</evidence>
<protein>
    <submittedName>
        <fullName evidence="8">Cbp/p300-interacting transactivator, with Glu/Asp-rich carboxy-terminal domain, 2</fullName>
    </submittedName>
</protein>
<evidence type="ECO:0000256" key="7">
    <source>
        <dbReference type="SAM" id="MobiDB-lite"/>
    </source>
</evidence>
<evidence type="ECO:0000256" key="5">
    <source>
        <dbReference type="ARBA" id="ARBA00023163"/>
    </source>
</evidence>
<organism evidence="8 9">
    <name type="scientific">Callorhinchus milii</name>
    <name type="common">Ghost shark</name>
    <dbReference type="NCBI Taxonomy" id="7868"/>
    <lineage>
        <taxon>Eukaryota</taxon>
        <taxon>Metazoa</taxon>
        <taxon>Chordata</taxon>
        <taxon>Craniata</taxon>
        <taxon>Vertebrata</taxon>
        <taxon>Chondrichthyes</taxon>
        <taxon>Holocephali</taxon>
        <taxon>Chimaeriformes</taxon>
        <taxon>Callorhinchidae</taxon>
        <taxon>Callorhinchus</taxon>
    </lineage>
</organism>
<dbReference type="Pfam" id="PF04487">
    <property type="entry name" value="CITED"/>
    <property type="match status" value="1"/>
</dbReference>
<dbReference type="GO" id="GO:0005634">
    <property type="term" value="C:nucleus"/>
    <property type="evidence" value="ECO:0007669"/>
    <property type="project" value="UniProtKB-SubCell"/>
</dbReference>
<dbReference type="GO" id="GO:0003713">
    <property type="term" value="F:transcription coactivator activity"/>
    <property type="evidence" value="ECO:0007669"/>
    <property type="project" value="UniProtKB-ARBA"/>
</dbReference>
<dbReference type="FunCoup" id="A0A4W3GLQ2">
    <property type="interactions" value="77"/>
</dbReference>
<dbReference type="Proteomes" id="UP000314986">
    <property type="component" value="Unassembled WGS sequence"/>
</dbReference>
<keyword evidence="9" id="KW-1185">Reference proteome</keyword>
<dbReference type="STRING" id="7868.ENSCMIP00000004017"/>
<dbReference type="InterPro" id="IPR007576">
    <property type="entry name" value="CITED"/>
</dbReference>
<dbReference type="Ensembl" id="ENSCMIT00000004169.1">
    <property type="protein sequence ID" value="ENSCMIP00000004017.1"/>
    <property type="gene ID" value="ENSCMIG00000002406.1"/>
</dbReference>
<keyword evidence="5" id="KW-0804">Transcription</keyword>
<reference evidence="8" key="5">
    <citation type="submission" date="2025-09" db="UniProtKB">
        <authorList>
            <consortium name="Ensembl"/>
        </authorList>
    </citation>
    <scope>IDENTIFICATION</scope>
</reference>